<feature type="signal peptide" evidence="1">
    <location>
        <begin position="1"/>
        <end position="23"/>
    </location>
</feature>
<evidence type="ECO:0008006" key="4">
    <source>
        <dbReference type="Google" id="ProtNLM"/>
    </source>
</evidence>
<dbReference type="InterPro" id="IPR011042">
    <property type="entry name" value="6-blade_b-propeller_TolB-like"/>
</dbReference>
<name>A0ABP8ZN18_9ACTN</name>
<evidence type="ECO:0000313" key="3">
    <source>
        <dbReference type="Proteomes" id="UP001501147"/>
    </source>
</evidence>
<dbReference type="SUPFAM" id="SSF101898">
    <property type="entry name" value="NHL repeat"/>
    <property type="match status" value="1"/>
</dbReference>
<dbReference type="EMBL" id="BAABJV010000001">
    <property type="protein sequence ID" value="GAA4761116.1"/>
    <property type="molecule type" value="Genomic_DNA"/>
</dbReference>
<organism evidence="2 3">
    <name type="scientific">Streptomyces sanyensis</name>
    <dbReference type="NCBI Taxonomy" id="568869"/>
    <lineage>
        <taxon>Bacteria</taxon>
        <taxon>Bacillati</taxon>
        <taxon>Actinomycetota</taxon>
        <taxon>Actinomycetes</taxon>
        <taxon>Kitasatosporales</taxon>
        <taxon>Streptomycetaceae</taxon>
        <taxon>Streptomyces</taxon>
    </lineage>
</organism>
<protein>
    <recommendedName>
        <fullName evidence="4">NHL repeat containing protein</fullName>
    </recommendedName>
</protein>
<evidence type="ECO:0000256" key="1">
    <source>
        <dbReference type="SAM" id="SignalP"/>
    </source>
</evidence>
<sequence>MRHRNILLLSAVVSALSVGASYAQPPTAPPDRHRGIAQQGVVRSGDTPLSAARVTLYQAGDGTGRGARALARARSDAQGRFRLVYQRPAEPGAVLYVTADAPRGKQRGRAGHGVAPVRLTTVLGHAGRRAPIVVNERTTVAAGFAMAQFTKGSEISGGHPGLQNAAGVSHNLADIATGDVARVLATAPNGRETSAMRAFNSLANILSGCTAGETCGDLFALATPPGQSPPRDTFQAAADIARAPGHDVDALFGLASVRPLYTPALREAPDAWTIALRYVGNGHEIDGPGNVAFDAEGTAWIANNYAFGSDPLTTACGSRILSRLTPTGEAVRGAPYRGGGLYGAGYGVTLDPRGRVWVGNFGFQGTGCPNDASRLYRSVSEFTPNGLALSPPWGWRRGDILQPQGMMSDRRGNVWVANCGGRSVTRIPQGRARDARNISFGDRIVKPFDVTVDTSGRTWVTGNGTDNVGLLSPSGELLRTVEGGGIKRPMGIASDSLGNVWVSNGGVVVAPCEGTTPAMLAEAVVDIVTRHVDASVTMIRPDGSTPPKPFVNDGLFLPWGMAVDGDDTVWVSNFGGRRVANLCGARVSACPPGLTTGDPISPADTGYTSDGLERNTAVQIDPSGNVWLTNNWRNVPVQTNPGGLEMVVFVGLAAPVRTPLLGPPRQPGGHRS</sequence>
<feature type="chain" id="PRO_5047477290" description="NHL repeat containing protein" evidence="1">
    <location>
        <begin position="24"/>
        <end position="672"/>
    </location>
</feature>
<proteinExistence type="predicted"/>
<dbReference type="PANTHER" id="PTHR24104">
    <property type="entry name" value="E3 UBIQUITIN-PROTEIN LIGASE NHLRC1-RELATED"/>
    <property type="match status" value="1"/>
</dbReference>
<dbReference type="PANTHER" id="PTHR24104:SF25">
    <property type="entry name" value="PROTEIN LIN-41"/>
    <property type="match status" value="1"/>
</dbReference>
<dbReference type="SUPFAM" id="SSF63825">
    <property type="entry name" value="YWTD domain"/>
    <property type="match status" value="1"/>
</dbReference>
<keyword evidence="1" id="KW-0732">Signal</keyword>
<dbReference type="InterPro" id="IPR050952">
    <property type="entry name" value="TRIM-NHL_E3_ligases"/>
</dbReference>
<reference evidence="3" key="1">
    <citation type="journal article" date="2019" name="Int. J. Syst. Evol. Microbiol.">
        <title>The Global Catalogue of Microorganisms (GCM) 10K type strain sequencing project: providing services to taxonomists for standard genome sequencing and annotation.</title>
        <authorList>
            <consortium name="The Broad Institute Genomics Platform"/>
            <consortium name="The Broad Institute Genome Sequencing Center for Infectious Disease"/>
            <person name="Wu L."/>
            <person name="Ma J."/>
        </authorList>
    </citation>
    <scope>NUCLEOTIDE SEQUENCE [LARGE SCALE GENOMIC DNA]</scope>
    <source>
        <strain evidence="3">JCM 18324</strain>
    </source>
</reference>
<dbReference type="Gene3D" id="2.120.10.30">
    <property type="entry name" value="TolB, C-terminal domain"/>
    <property type="match status" value="2"/>
</dbReference>
<evidence type="ECO:0000313" key="2">
    <source>
        <dbReference type="EMBL" id="GAA4761116.1"/>
    </source>
</evidence>
<keyword evidence="3" id="KW-1185">Reference proteome</keyword>
<comment type="caution">
    <text evidence="2">The sequence shown here is derived from an EMBL/GenBank/DDBJ whole genome shotgun (WGS) entry which is preliminary data.</text>
</comment>
<accession>A0ABP8ZN18</accession>
<dbReference type="Proteomes" id="UP001501147">
    <property type="component" value="Unassembled WGS sequence"/>
</dbReference>
<dbReference type="RefSeq" id="WP_345608485.1">
    <property type="nucleotide sequence ID" value="NZ_BAABJV010000001.1"/>
</dbReference>
<gene>
    <name evidence="2" type="ORF">GCM10023329_02940</name>
</gene>